<dbReference type="EMBL" id="LAZR01008213">
    <property type="protein sequence ID" value="KKM80247.1"/>
    <property type="molecule type" value="Genomic_DNA"/>
</dbReference>
<dbReference type="InterPro" id="IPR029064">
    <property type="entry name" value="Ribosomal_eL30-like_sf"/>
</dbReference>
<dbReference type="SUPFAM" id="SSF55315">
    <property type="entry name" value="L30e-like"/>
    <property type="match status" value="1"/>
</dbReference>
<dbReference type="AlphaFoldDB" id="A0A0F9NFR7"/>
<sequence length="248" mass="29393">MAKKRKKRVRRGHPIAILIGLHDKDAVFWRIFSETIRQPFKINRGRKRRNQDKKQLYHFNEEIINKLRPIVNEGIRSVIILSPPKEVYSDELLNHIKKHHSWLLRKGDKQVVFSKIIGNQAKTQRDVFYLKSQEYFKKIIDDTSNQEGLLILEELTEIINKNEKFSKILYTWREIDPELRLIRKNPNLPKPNYIILTEEYLKNPKNRNKTHRIIQVAKNLKIKTKIVSLESEAGAIVDSFGGLVCYFK</sequence>
<comment type="caution">
    <text evidence="1">The sequence shown here is derived from an EMBL/GenBank/DDBJ whole genome shotgun (WGS) entry which is preliminary data.</text>
</comment>
<gene>
    <name evidence="1" type="ORF">LCGC14_1341860</name>
</gene>
<evidence type="ECO:0000313" key="1">
    <source>
        <dbReference type="EMBL" id="KKM80247.1"/>
    </source>
</evidence>
<reference evidence="1" key="1">
    <citation type="journal article" date="2015" name="Nature">
        <title>Complex archaea that bridge the gap between prokaryotes and eukaryotes.</title>
        <authorList>
            <person name="Spang A."/>
            <person name="Saw J.H."/>
            <person name="Jorgensen S.L."/>
            <person name="Zaremba-Niedzwiedzka K."/>
            <person name="Martijn J."/>
            <person name="Lind A.E."/>
            <person name="van Eijk R."/>
            <person name="Schleper C."/>
            <person name="Guy L."/>
            <person name="Ettema T.J."/>
        </authorList>
    </citation>
    <scope>NUCLEOTIDE SEQUENCE</scope>
</reference>
<proteinExistence type="predicted"/>
<name>A0A0F9NFR7_9ZZZZ</name>
<organism evidence="1">
    <name type="scientific">marine sediment metagenome</name>
    <dbReference type="NCBI Taxonomy" id="412755"/>
    <lineage>
        <taxon>unclassified sequences</taxon>
        <taxon>metagenomes</taxon>
        <taxon>ecological metagenomes</taxon>
    </lineage>
</organism>
<accession>A0A0F9NFR7</accession>
<evidence type="ECO:0008006" key="2">
    <source>
        <dbReference type="Google" id="ProtNLM"/>
    </source>
</evidence>
<protein>
    <recommendedName>
        <fullName evidence="2">eRF1 domain-containing protein</fullName>
    </recommendedName>
</protein>